<dbReference type="PANTHER" id="PTHR21310">
    <property type="entry name" value="AMINOGLYCOSIDE PHOSPHOTRANSFERASE-RELATED-RELATED"/>
    <property type="match status" value="1"/>
</dbReference>
<dbReference type="InterPro" id="IPR011009">
    <property type="entry name" value="Kinase-like_dom_sf"/>
</dbReference>
<comment type="caution">
    <text evidence="2">The sequence shown here is derived from an EMBL/GenBank/DDBJ whole genome shotgun (WGS) entry which is preliminary data.</text>
</comment>
<evidence type="ECO:0000313" key="3">
    <source>
        <dbReference type="Proteomes" id="UP001275084"/>
    </source>
</evidence>
<reference evidence="2" key="2">
    <citation type="submission" date="2023-06" db="EMBL/GenBank/DDBJ databases">
        <authorList>
            <consortium name="Lawrence Berkeley National Laboratory"/>
            <person name="Haridas S."/>
            <person name="Hensen N."/>
            <person name="Bonometti L."/>
            <person name="Westerberg I."/>
            <person name="Brannstrom I.O."/>
            <person name="Guillou S."/>
            <person name="Cros-Aarteil S."/>
            <person name="Calhoun S."/>
            <person name="Kuo A."/>
            <person name="Mondo S."/>
            <person name="Pangilinan J."/>
            <person name="Riley R."/>
            <person name="Labutti K."/>
            <person name="Andreopoulos B."/>
            <person name="Lipzen A."/>
            <person name="Chen C."/>
            <person name="Yanf M."/>
            <person name="Daum C."/>
            <person name="Ng V."/>
            <person name="Clum A."/>
            <person name="Steindorff A."/>
            <person name="Ohm R."/>
            <person name="Martin F."/>
            <person name="Silar P."/>
            <person name="Natvig D."/>
            <person name="Lalanne C."/>
            <person name="Gautier V."/>
            <person name="Ament-Velasquez S.L."/>
            <person name="Kruys A."/>
            <person name="Hutchinson M.I."/>
            <person name="Powell A.J."/>
            <person name="Barry K."/>
            <person name="Miller A.N."/>
            <person name="Grigoriev I.V."/>
            <person name="Debuchy R."/>
            <person name="Gladieux P."/>
            <person name="Thoren M.H."/>
            <person name="Johannesson H."/>
        </authorList>
    </citation>
    <scope>NUCLEOTIDE SEQUENCE</scope>
    <source>
        <strain evidence="2">CBS 955.72</strain>
    </source>
</reference>
<dbReference type="InterPro" id="IPR051678">
    <property type="entry name" value="AGP_Transferase"/>
</dbReference>
<reference evidence="2" key="1">
    <citation type="journal article" date="2023" name="Mol. Phylogenet. Evol.">
        <title>Genome-scale phylogeny and comparative genomics of the fungal order Sordariales.</title>
        <authorList>
            <person name="Hensen N."/>
            <person name="Bonometti L."/>
            <person name="Westerberg I."/>
            <person name="Brannstrom I.O."/>
            <person name="Guillou S."/>
            <person name="Cros-Aarteil S."/>
            <person name="Calhoun S."/>
            <person name="Haridas S."/>
            <person name="Kuo A."/>
            <person name="Mondo S."/>
            <person name="Pangilinan J."/>
            <person name="Riley R."/>
            <person name="LaButti K."/>
            <person name="Andreopoulos B."/>
            <person name="Lipzen A."/>
            <person name="Chen C."/>
            <person name="Yan M."/>
            <person name="Daum C."/>
            <person name="Ng V."/>
            <person name="Clum A."/>
            <person name="Steindorff A."/>
            <person name="Ohm R.A."/>
            <person name="Martin F."/>
            <person name="Silar P."/>
            <person name="Natvig D.O."/>
            <person name="Lalanne C."/>
            <person name="Gautier V."/>
            <person name="Ament-Velasquez S.L."/>
            <person name="Kruys A."/>
            <person name="Hutchinson M.I."/>
            <person name="Powell A.J."/>
            <person name="Barry K."/>
            <person name="Miller A.N."/>
            <person name="Grigoriev I.V."/>
            <person name="Debuchy R."/>
            <person name="Gladieux P."/>
            <person name="Hiltunen Thoren M."/>
            <person name="Johannesson H."/>
        </authorList>
    </citation>
    <scope>NUCLEOTIDE SEQUENCE</scope>
    <source>
        <strain evidence="2">CBS 955.72</strain>
    </source>
</reference>
<keyword evidence="3" id="KW-1185">Reference proteome</keyword>
<sequence length="120" mass="13517">MASIPATEKSTQGPQIMRVSLPVYPHRKTRAEVATLRWVCENTTIPVPKVFGFHDSNDNEVGFEWILVELMPGTSAHGRWRTMSMEQKVAFANQIATFQAEMLRLGKPEAIFRSIGTLDL</sequence>
<dbReference type="EMBL" id="JAUIQD010000004">
    <property type="protein sequence ID" value="KAK3354074.1"/>
    <property type="molecule type" value="Genomic_DNA"/>
</dbReference>
<dbReference type="Pfam" id="PF01636">
    <property type="entry name" value="APH"/>
    <property type="match status" value="1"/>
</dbReference>
<evidence type="ECO:0000259" key="1">
    <source>
        <dbReference type="Pfam" id="PF01636"/>
    </source>
</evidence>
<dbReference type="Proteomes" id="UP001275084">
    <property type="component" value="Unassembled WGS sequence"/>
</dbReference>
<accession>A0AAJ0HK58</accession>
<dbReference type="AlphaFoldDB" id="A0AAJ0HK58"/>
<organism evidence="2 3">
    <name type="scientific">Lasiosphaeria hispida</name>
    <dbReference type="NCBI Taxonomy" id="260671"/>
    <lineage>
        <taxon>Eukaryota</taxon>
        <taxon>Fungi</taxon>
        <taxon>Dikarya</taxon>
        <taxon>Ascomycota</taxon>
        <taxon>Pezizomycotina</taxon>
        <taxon>Sordariomycetes</taxon>
        <taxon>Sordariomycetidae</taxon>
        <taxon>Sordariales</taxon>
        <taxon>Lasiosphaeriaceae</taxon>
        <taxon>Lasiosphaeria</taxon>
    </lineage>
</organism>
<evidence type="ECO:0000313" key="2">
    <source>
        <dbReference type="EMBL" id="KAK3354074.1"/>
    </source>
</evidence>
<gene>
    <name evidence="2" type="ORF">B0T25DRAFT_545940</name>
</gene>
<dbReference type="SUPFAM" id="SSF56112">
    <property type="entry name" value="Protein kinase-like (PK-like)"/>
    <property type="match status" value="1"/>
</dbReference>
<proteinExistence type="predicted"/>
<dbReference type="PANTHER" id="PTHR21310:SF13">
    <property type="entry name" value="AMINOGLYCOSIDE PHOSPHOTRANSFERASE DOMAIN-CONTAINING PROTEIN"/>
    <property type="match status" value="1"/>
</dbReference>
<dbReference type="InterPro" id="IPR002575">
    <property type="entry name" value="Aminoglycoside_PTrfase"/>
</dbReference>
<name>A0AAJ0HK58_9PEZI</name>
<feature type="domain" description="Aminoglycoside phosphotransferase" evidence="1">
    <location>
        <begin position="13"/>
        <end position="111"/>
    </location>
</feature>
<protein>
    <recommendedName>
        <fullName evidence="1">Aminoglycoside phosphotransferase domain-containing protein</fullName>
    </recommendedName>
</protein>